<feature type="domain" description="ABC transmembrane type-1" evidence="11">
    <location>
        <begin position="137"/>
        <end position="326"/>
    </location>
</feature>
<dbReference type="GO" id="GO:0005886">
    <property type="term" value="C:plasma membrane"/>
    <property type="evidence" value="ECO:0007669"/>
    <property type="project" value="UniProtKB-SubCell"/>
</dbReference>
<evidence type="ECO:0000256" key="10">
    <source>
        <dbReference type="RuleBase" id="RU363032"/>
    </source>
</evidence>
<keyword evidence="3" id="KW-1003">Cell membrane</keyword>
<keyword evidence="4 10" id="KW-0812">Transmembrane</keyword>
<proteinExistence type="inferred from homology"/>
<dbReference type="eggNOG" id="COG1173">
    <property type="taxonomic scope" value="Bacteria"/>
</dbReference>
<feature type="transmembrane region" description="Helical" evidence="10">
    <location>
        <begin position="254"/>
        <end position="283"/>
    </location>
</feature>
<dbReference type="SUPFAM" id="SSF161098">
    <property type="entry name" value="MetI-like"/>
    <property type="match status" value="1"/>
</dbReference>
<comment type="similarity">
    <text evidence="9">Belongs to the binding-protein-dependent transport system permease family. OppBC subfamily.</text>
</comment>
<dbReference type="Proteomes" id="UP000004080">
    <property type="component" value="Unassembled WGS sequence"/>
</dbReference>
<dbReference type="PANTHER" id="PTHR43386:SF24">
    <property type="entry name" value="OLIGOPEPTIDE TRANSPORT SYSTEM PERMEASE PROTEIN AMID"/>
    <property type="match status" value="1"/>
</dbReference>
<sequence length="339" mass="37081">MSMQEKKITEDLFQPANLTSAEAEQMAQKSRTFWQDAMSRLFKNKAAVVGLAIIVLIFGFALLGPLLSSHTATHQDTAKANLPARIPLLEKIPFLGLDGHDTFGNDKYKAAGAENEYFWFGTDVFGRDQFVRVWEGTRISLYISFLAAVIDLLVGVIYGMVSGYKGGAVDNVMQRIIEVLVGIPQLIVVILLILVLDPGVISISIAMVITGWTTMARIVRGQVMKLKGQEFVMASKTLGANSKRILFKHMFPNVLASIVITSMFTIPAAIFGEAFLSFIGLGLQPPTASLGTLVNDGFKGLELTPHLVLFPSLIISLIMISFNMLGDGLRDALDPKMRK</sequence>
<dbReference type="OrthoDB" id="9797472at2"/>
<evidence type="ECO:0000313" key="13">
    <source>
        <dbReference type="Proteomes" id="UP000004080"/>
    </source>
</evidence>
<protein>
    <submittedName>
        <fullName evidence="12">Oligopeptide ABC transporter permease</fullName>
    </submittedName>
</protein>
<dbReference type="PROSITE" id="PS50928">
    <property type="entry name" value="ABC_TM1"/>
    <property type="match status" value="1"/>
</dbReference>
<dbReference type="PATRIC" id="fig|1196324.3.peg.3008"/>
<comment type="caution">
    <text evidence="12">The sequence shown here is derived from an EMBL/GenBank/DDBJ whole genome shotgun (WGS) entry which is preliminary data.</text>
</comment>
<dbReference type="InterPro" id="IPR000515">
    <property type="entry name" value="MetI-like"/>
</dbReference>
<dbReference type="EMBL" id="AKKV01000031">
    <property type="protein sequence ID" value="EIT84590.1"/>
    <property type="molecule type" value="Genomic_DNA"/>
</dbReference>
<feature type="transmembrane region" description="Helical" evidence="10">
    <location>
        <begin position="176"/>
        <end position="195"/>
    </location>
</feature>
<gene>
    <name evidence="12" type="ORF">A374_14720</name>
</gene>
<dbReference type="AlphaFoldDB" id="I8UCE9"/>
<dbReference type="GO" id="GO:0055085">
    <property type="term" value="P:transmembrane transport"/>
    <property type="evidence" value="ECO:0007669"/>
    <property type="project" value="InterPro"/>
</dbReference>
<evidence type="ECO:0000256" key="6">
    <source>
        <dbReference type="ARBA" id="ARBA00022927"/>
    </source>
</evidence>
<accession>I8UCE9</accession>
<evidence type="ECO:0000256" key="4">
    <source>
        <dbReference type="ARBA" id="ARBA00022692"/>
    </source>
</evidence>
<feature type="transmembrane region" description="Helical" evidence="10">
    <location>
        <begin position="303"/>
        <end position="329"/>
    </location>
</feature>
<evidence type="ECO:0000256" key="1">
    <source>
        <dbReference type="ARBA" id="ARBA00004651"/>
    </source>
</evidence>
<dbReference type="CDD" id="cd06261">
    <property type="entry name" value="TM_PBP2"/>
    <property type="match status" value="1"/>
</dbReference>
<evidence type="ECO:0000256" key="5">
    <source>
        <dbReference type="ARBA" id="ARBA00022856"/>
    </source>
</evidence>
<dbReference type="GO" id="GO:0015031">
    <property type="term" value="P:protein transport"/>
    <property type="evidence" value="ECO:0007669"/>
    <property type="project" value="UniProtKB-KW"/>
</dbReference>
<evidence type="ECO:0000259" key="11">
    <source>
        <dbReference type="PROSITE" id="PS50928"/>
    </source>
</evidence>
<evidence type="ECO:0000256" key="3">
    <source>
        <dbReference type="ARBA" id="ARBA00022475"/>
    </source>
</evidence>
<feature type="transmembrane region" description="Helical" evidence="10">
    <location>
        <begin position="139"/>
        <end position="164"/>
    </location>
</feature>
<evidence type="ECO:0000256" key="8">
    <source>
        <dbReference type="ARBA" id="ARBA00023136"/>
    </source>
</evidence>
<dbReference type="RefSeq" id="WP_007203020.1">
    <property type="nucleotide sequence ID" value="NZ_AKKV01000031.1"/>
</dbReference>
<keyword evidence="5" id="KW-0571">Peptide transport</keyword>
<dbReference type="NCBIfam" id="NF045475">
    <property type="entry name" value="Opp3C"/>
    <property type="match status" value="1"/>
</dbReference>
<dbReference type="Gene3D" id="1.10.3720.10">
    <property type="entry name" value="MetI-like"/>
    <property type="match status" value="1"/>
</dbReference>
<keyword evidence="8 10" id="KW-0472">Membrane</keyword>
<keyword evidence="6" id="KW-0653">Protein transport</keyword>
<feature type="transmembrane region" description="Helical" evidence="10">
    <location>
        <begin position="46"/>
        <end position="67"/>
    </location>
</feature>
<dbReference type="STRING" id="1196324.A374_14720"/>
<keyword evidence="13" id="KW-1185">Reference proteome</keyword>
<dbReference type="Pfam" id="PF12911">
    <property type="entry name" value="OppC_N"/>
    <property type="match status" value="1"/>
</dbReference>
<evidence type="ECO:0000256" key="2">
    <source>
        <dbReference type="ARBA" id="ARBA00022448"/>
    </source>
</evidence>
<evidence type="ECO:0000313" key="12">
    <source>
        <dbReference type="EMBL" id="EIT84590.1"/>
    </source>
</evidence>
<reference evidence="12 13" key="1">
    <citation type="journal article" date="2012" name="J. Bacteriol.">
        <title>Genome of Bacillus macauensis ZFHKF-1, a Long-Chain-Forming Bacterium.</title>
        <authorList>
            <person name="Cai L."/>
            <person name="Zhang T."/>
        </authorList>
    </citation>
    <scope>NUCLEOTIDE SEQUENCE [LARGE SCALE GENOMIC DNA]</scope>
    <source>
        <strain evidence="12 13">ZFHKF-1</strain>
    </source>
</reference>
<feature type="transmembrane region" description="Helical" evidence="10">
    <location>
        <begin position="201"/>
        <end position="219"/>
    </location>
</feature>
<keyword evidence="7 10" id="KW-1133">Transmembrane helix</keyword>
<dbReference type="PANTHER" id="PTHR43386">
    <property type="entry name" value="OLIGOPEPTIDE TRANSPORT SYSTEM PERMEASE PROTEIN APPC"/>
    <property type="match status" value="1"/>
</dbReference>
<dbReference type="InterPro" id="IPR035906">
    <property type="entry name" value="MetI-like_sf"/>
</dbReference>
<dbReference type="GO" id="GO:0015833">
    <property type="term" value="P:peptide transport"/>
    <property type="evidence" value="ECO:0007669"/>
    <property type="project" value="UniProtKB-KW"/>
</dbReference>
<name>I8UCE9_9BACL</name>
<keyword evidence="2 10" id="KW-0813">Transport</keyword>
<evidence type="ECO:0000256" key="7">
    <source>
        <dbReference type="ARBA" id="ARBA00022989"/>
    </source>
</evidence>
<dbReference type="InterPro" id="IPR025966">
    <property type="entry name" value="OppC_N"/>
</dbReference>
<dbReference type="Pfam" id="PF00528">
    <property type="entry name" value="BPD_transp_1"/>
    <property type="match status" value="1"/>
</dbReference>
<dbReference type="InterPro" id="IPR050366">
    <property type="entry name" value="BP-dependent_transpt_permease"/>
</dbReference>
<comment type="subcellular location">
    <subcellularLocation>
        <location evidence="1 10">Cell membrane</location>
        <topology evidence="1 10">Multi-pass membrane protein</topology>
    </subcellularLocation>
</comment>
<evidence type="ECO:0000256" key="9">
    <source>
        <dbReference type="ARBA" id="ARBA00024202"/>
    </source>
</evidence>
<organism evidence="12 13">
    <name type="scientific">Fictibacillus macauensis ZFHKF-1</name>
    <dbReference type="NCBI Taxonomy" id="1196324"/>
    <lineage>
        <taxon>Bacteria</taxon>
        <taxon>Bacillati</taxon>
        <taxon>Bacillota</taxon>
        <taxon>Bacilli</taxon>
        <taxon>Bacillales</taxon>
        <taxon>Fictibacillaceae</taxon>
        <taxon>Fictibacillus</taxon>
    </lineage>
</organism>